<name>A0A099KWZ5_COLPS</name>
<evidence type="ECO:0000256" key="1">
    <source>
        <dbReference type="SAM" id="Phobius"/>
    </source>
</evidence>
<proteinExistence type="predicted"/>
<reference evidence="2 3" key="1">
    <citation type="submission" date="2014-08" db="EMBL/GenBank/DDBJ databases">
        <title>Genomic and Phenotypic Diversity of Colwellia psychrerythraea strains from Disparate Marine Basins.</title>
        <authorList>
            <person name="Techtmann S.M."/>
            <person name="Stelling S.C."/>
            <person name="Utturkar S.M."/>
            <person name="Alshibli N."/>
            <person name="Harris A."/>
            <person name="Brown S.D."/>
            <person name="Hazen T.C."/>
        </authorList>
    </citation>
    <scope>NUCLEOTIDE SEQUENCE [LARGE SCALE GENOMIC DNA]</scope>
    <source>
        <strain evidence="2 3">ND2E</strain>
    </source>
</reference>
<keyword evidence="1" id="KW-1133">Transmembrane helix</keyword>
<evidence type="ECO:0000313" key="3">
    <source>
        <dbReference type="Proteomes" id="UP000029843"/>
    </source>
</evidence>
<dbReference type="SUPFAM" id="SSF48230">
    <property type="entry name" value="Chondroitin AC/alginate lyase"/>
    <property type="match status" value="1"/>
</dbReference>
<dbReference type="Gene3D" id="1.50.10.100">
    <property type="entry name" value="Chondroitin AC/alginate lyase"/>
    <property type="match status" value="1"/>
</dbReference>
<protein>
    <submittedName>
        <fullName evidence="2">Heparinase II/III family protein</fullName>
    </submittedName>
</protein>
<dbReference type="InterPro" id="IPR008929">
    <property type="entry name" value="Chondroitin_lyas"/>
</dbReference>
<comment type="caution">
    <text evidence="2">The sequence shown here is derived from an EMBL/GenBank/DDBJ whole genome shotgun (WGS) entry which is preliminary data.</text>
</comment>
<keyword evidence="1" id="KW-0812">Transmembrane</keyword>
<accession>A0A099KWZ5</accession>
<dbReference type="AlphaFoldDB" id="A0A099KWZ5"/>
<dbReference type="Gene3D" id="2.70.98.70">
    <property type="match status" value="1"/>
</dbReference>
<sequence>MKFRQVYFIFSGIVLHFFFALCVILFAKHFDLTVPQFAYRLSEKLSIDNKYLEDYLLNSAFVIDNIQGYSLPKLRAQSPRLVPQISKLTQGKIDHSDFNQDLLKKYNPCKIERMLWLTSCAILTKDTGKLKSVKEHVNNFVLTLPNASGHHGTGWELGFVYDSLKTQIEFSTENRARINKKLEKAVKHYLVLLNSSSPSLWHGRATLTAQMWITLMALDSVSDDLLAATAPHFYSMIEALSITEAWPEGYNYWVNSRAFYIVLAISGYLNGMEEDYWHPKLNRLLVRIGKWHIYATRPDLTIEPLGDEGPRIDRKDETSRVIDLIGQLTEKKIFYGLSDSIAKQHGRANYFSDYRWGWPLFKDVNSQYLLNESSETNYRSELPFMDIFGKNYFGQAYIHQNWEDKETFISYRSGDSFTHHGHYDNGHISLFKSAPLLVNSSMYGKYSGDNRLNYAIRSVAKNTILIQKNNELNSISTSRRANVADGGQRITMPLGSAILSVDDWFKKRTQGKVLTGGRIIGSYSNGSISYINSDLTKAYNSSWFDENDENGKVSQVKRQILYLHKQDVLIVFDDIKTTDPQYQAKILYHTVNKPQVSNAVVVKGVKNNGISKSQGRIIKTKNLNAHLVTEIIGEMSDVSILGGEDFKFYVESDGDEAQFNGANFNKGLGIRKSKKAPSWRFEINLPTDSTHHQLYSIHRPSIDEFSKSRTIEHKLTRGRVAIQIDNVGIIFENSASVLPKIEGINVWYQCGSLPKVCNKYLLEKGNVQQVSSEKAHK</sequence>
<gene>
    <name evidence="2" type="ORF">ND2E_1894</name>
</gene>
<dbReference type="EMBL" id="JQED01000005">
    <property type="protein sequence ID" value="KGJ94705.1"/>
    <property type="molecule type" value="Genomic_DNA"/>
</dbReference>
<evidence type="ECO:0000313" key="2">
    <source>
        <dbReference type="EMBL" id="KGJ94705.1"/>
    </source>
</evidence>
<dbReference type="PATRIC" id="fig|28229.4.peg.913"/>
<dbReference type="OrthoDB" id="6221234at2"/>
<feature type="transmembrane region" description="Helical" evidence="1">
    <location>
        <begin position="7"/>
        <end position="27"/>
    </location>
</feature>
<dbReference type="Proteomes" id="UP000029843">
    <property type="component" value="Unassembled WGS sequence"/>
</dbReference>
<keyword evidence="1" id="KW-0472">Membrane</keyword>
<organism evidence="2 3">
    <name type="scientific">Colwellia psychrerythraea</name>
    <name type="common">Vibrio psychroerythus</name>
    <dbReference type="NCBI Taxonomy" id="28229"/>
    <lineage>
        <taxon>Bacteria</taxon>
        <taxon>Pseudomonadati</taxon>
        <taxon>Pseudomonadota</taxon>
        <taxon>Gammaproteobacteria</taxon>
        <taxon>Alteromonadales</taxon>
        <taxon>Colwelliaceae</taxon>
        <taxon>Colwellia</taxon>
    </lineage>
</organism>
<dbReference type="RefSeq" id="WP_033092620.1">
    <property type="nucleotide sequence ID" value="NZ_JQED01000005.1"/>
</dbReference>